<dbReference type="Pfam" id="PF02902">
    <property type="entry name" value="Peptidase_C48"/>
    <property type="match status" value="1"/>
</dbReference>
<dbReference type="SUPFAM" id="SSF54001">
    <property type="entry name" value="Cysteine proteinases"/>
    <property type="match status" value="1"/>
</dbReference>
<evidence type="ECO:0000256" key="1">
    <source>
        <dbReference type="ARBA" id="ARBA00005234"/>
    </source>
</evidence>
<feature type="compositionally biased region" description="Polar residues" evidence="6">
    <location>
        <begin position="143"/>
        <end position="158"/>
    </location>
</feature>
<feature type="domain" description="Ubiquitin-like protease family profile" evidence="7">
    <location>
        <begin position="9"/>
        <end position="273"/>
    </location>
</feature>
<protein>
    <recommendedName>
        <fullName evidence="7">Ubiquitin-like protease family profile domain-containing protein</fullName>
    </recommendedName>
</protein>
<proteinExistence type="inferred from homology"/>
<dbReference type="GO" id="GO:0006508">
    <property type="term" value="P:proteolysis"/>
    <property type="evidence" value="ECO:0007669"/>
    <property type="project" value="UniProtKB-KW"/>
</dbReference>
<dbReference type="InterPro" id="IPR051947">
    <property type="entry name" value="Sentrin-specific_protease"/>
</dbReference>
<dbReference type="Gene3D" id="3.40.395.10">
    <property type="entry name" value="Adenoviral Proteinase, Chain A"/>
    <property type="match status" value="1"/>
</dbReference>
<keyword evidence="2" id="KW-0597">Phosphoprotein</keyword>
<dbReference type="PROSITE" id="PS50600">
    <property type="entry name" value="ULP_PROTEASE"/>
    <property type="match status" value="1"/>
</dbReference>
<reference evidence="8" key="2">
    <citation type="submission" date="2025-09" db="UniProtKB">
        <authorList>
            <consortium name="Ensembl"/>
        </authorList>
    </citation>
    <scope>IDENTIFICATION</scope>
</reference>
<evidence type="ECO:0000256" key="4">
    <source>
        <dbReference type="ARBA" id="ARBA00022786"/>
    </source>
</evidence>
<name>A0A673X985_SALTR</name>
<sequence>MECCEERGITVTTEDLDCLDSGQFLNDVIIDFYLKYLLLERAPGPLAERCHVFSSFFYKQLTRRDTVSPLQPLRARDRRHQRVRTWTRHVDIFNKDYLFVPVNHKAHWYLVVICFPGLEQAQHEEWSGPAGVEANGGKRKCQPQASTGPSPEASNPKLQNGAGAFGQRRCIVSECINCELTGCTSSIYNSVCNVTGLSSLCRPCILIMDSLKISYHESIYKLLRDYLHVEWEVRRGTRRDFTVDSMKASHCTVPLQDNSSDCGLYLLQYVESFLQNPVVHFDLPLRLERWFPRQQVWRKREEIRSLVMELHGHHGNGGSSCR</sequence>
<dbReference type="AlphaFoldDB" id="A0A673X985"/>
<keyword evidence="4" id="KW-0833">Ubl conjugation pathway</keyword>
<keyword evidence="5" id="KW-0378">Hydrolase</keyword>
<evidence type="ECO:0000313" key="8">
    <source>
        <dbReference type="Ensembl" id="ENSSTUP00000020789.1"/>
    </source>
</evidence>
<accession>A0A673X985</accession>
<evidence type="ECO:0000313" key="9">
    <source>
        <dbReference type="Proteomes" id="UP000472277"/>
    </source>
</evidence>
<dbReference type="Proteomes" id="UP000472277">
    <property type="component" value="Chromosome 6"/>
</dbReference>
<dbReference type="InterPro" id="IPR038765">
    <property type="entry name" value="Papain-like_cys_pep_sf"/>
</dbReference>
<dbReference type="InParanoid" id="A0A673X985"/>
<dbReference type="Ensembl" id="ENSSTUT00000021869.1">
    <property type="protein sequence ID" value="ENSSTUP00000020789.1"/>
    <property type="gene ID" value="ENSSTUG00000009232.1"/>
</dbReference>
<dbReference type="GO" id="GO:0070139">
    <property type="term" value="F:SUMO-specific endopeptidase activity"/>
    <property type="evidence" value="ECO:0007669"/>
    <property type="project" value="TreeGrafter"/>
</dbReference>
<dbReference type="GO" id="GO:0005634">
    <property type="term" value="C:nucleus"/>
    <property type="evidence" value="ECO:0007669"/>
    <property type="project" value="TreeGrafter"/>
</dbReference>
<dbReference type="OMA" id="SYLQVEW"/>
<keyword evidence="9" id="KW-1185">Reference proteome</keyword>
<evidence type="ECO:0000259" key="7">
    <source>
        <dbReference type="PROSITE" id="PS50600"/>
    </source>
</evidence>
<dbReference type="PANTHER" id="PTHR46896">
    <property type="entry name" value="SENTRIN-SPECIFIC PROTEASE"/>
    <property type="match status" value="1"/>
</dbReference>
<dbReference type="GO" id="GO:0016926">
    <property type="term" value="P:protein desumoylation"/>
    <property type="evidence" value="ECO:0007669"/>
    <property type="project" value="TreeGrafter"/>
</dbReference>
<keyword evidence="3" id="KW-0645">Protease</keyword>
<feature type="region of interest" description="Disordered" evidence="6">
    <location>
        <begin position="128"/>
        <end position="158"/>
    </location>
</feature>
<dbReference type="GeneTree" id="ENSGT00940000157308"/>
<evidence type="ECO:0000256" key="2">
    <source>
        <dbReference type="ARBA" id="ARBA00022553"/>
    </source>
</evidence>
<dbReference type="PANTHER" id="PTHR46896:SF2">
    <property type="entry name" value="SENTRIN-SPECIFIC PROTEASE 7"/>
    <property type="match status" value="1"/>
</dbReference>
<reference evidence="8" key="1">
    <citation type="submission" date="2025-08" db="UniProtKB">
        <authorList>
            <consortium name="Ensembl"/>
        </authorList>
    </citation>
    <scope>IDENTIFICATION</scope>
</reference>
<dbReference type="GO" id="GO:0005737">
    <property type="term" value="C:cytoplasm"/>
    <property type="evidence" value="ECO:0007669"/>
    <property type="project" value="TreeGrafter"/>
</dbReference>
<comment type="similarity">
    <text evidence="1">Belongs to the peptidase C48 family.</text>
</comment>
<organism evidence="8 9">
    <name type="scientific">Salmo trutta</name>
    <name type="common">Brown trout</name>
    <dbReference type="NCBI Taxonomy" id="8032"/>
    <lineage>
        <taxon>Eukaryota</taxon>
        <taxon>Metazoa</taxon>
        <taxon>Chordata</taxon>
        <taxon>Craniata</taxon>
        <taxon>Vertebrata</taxon>
        <taxon>Euteleostomi</taxon>
        <taxon>Actinopterygii</taxon>
        <taxon>Neopterygii</taxon>
        <taxon>Teleostei</taxon>
        <taxon>Protacanthopterygii</taxon>
        <taxon>Salmoniformes</taxon>
        <taxon>Salmonidae</taxon>
        <taxon>Salmoninae</taxon>
        <taxon>Salmo</taxon>
    </lineage>
</organism>
<evidence type="ECO:0000256" key="5">
    <source>
        <dbReference type="ARBA" id="ARBA00022801"/>
    </source>
</evidence>
<evidence type="ECO:0000256" key="3">
    <source>
        <dbReference type="ARBA" id="ARBA00022670"/>
    </source>
</evidence>
<dbReference type="InterPro" id="IPR003653">
    <property type="entry name" value="Peptidase_C48_C"/>
</dbReference>
<evidence type="ECO:0000256" key="6">
    <source>
        <dbReference type="SAM" id="MobiDB-lite"/>
    </source>
</evidence>